<dbReference type="Proteomes" id="UP000306007">
    <property type="component" value="Chromosome"/>
</dbReference>
<dbReference type="GO" id="GO:0051539">
    <property type="term" value="F:4 iron, 4 sulfur cluster binding"/>
    <property type="evidence" value="ECO:0007669"/>
    <property type="project" value="UniProtKB-KW"/>
</dbReference>
<accession>A0A4Y5SLL1</accession>
<dbReference type="PANTHER" id="PTHR43273">
    <property type="entry name" value="ANAEROBIC SULFATASE-MATURATING ENZYME HOMOLOG ASLB-RELATED"/>
    <property type="match status" value="1"/>
</dbReference>
<dbReference type="GO" id="GO:0046872">
    <property type="term" value="F:metal ion binding"/>
    <property type="evidence" value="ECO:0007669"/>
    <property type="project" value="UniProtKB-KW"/>
</dbReference>
<evidence type="ECO:0000256" key="3">
    <source>
        <dbReference type="ARBA" id="ARBA00022691"/>
    </source>
</evidence>
<dbReference type="InterPro" id="IPR058240">
    <property type="entry name" value="rSAM_sf"/>
</dbReference>
<evidence type="ECO:0000256" key="4">
    <source>
        <dbReference type="ARBA" id="ARBA00022723"/>
    </source>
</evidence>
<dbReference type="PROSITE" id="PS51918">
    <property type="entry name" value="RADICAL_SAM"/>
    <property type="match status" value="1"/>
</dbReference>
<dbReference type="PROSITE" id="PS01305">
    <property type="entry name" value="MOAA_NIFB_PQQE"/>
    <property type="match status" value="1"/>
</dbReference>
<evidence type="ECO:0000256" key="6">
    <source>
        <dbReference type="ARBA" id="ARBA00023014"/>
    </source>
</evidence>
<dbReference type="GeneID" id="40475427"/>
<dbReference type="CDD" id="cd01335">
    <property type="entry name" value="Radical_SAM"/>
    <property type="match status" value="1"/>
</dbReference>
<name>A0A4Y5SLL1_9EURY</name>
<evidence type="ECO:0000256" key="1">
    <source>
        <dbReference type="ARBA" id="ARBA00001966"/>
    </source>
</evidence>
<dbReference type="KEGG" id="tic:FH039_09545"/>
<dbReference type="AlphaFoldDB" id="A0A4Y5SLL1"/>
<dbReference type="RefSeq" id="WP_139681126.1">
    <property type="nucleotide sequence ID" value="NZ_CP040846.1"/>
</dbReference>
<evidence type="ECO:0000313" key="9">
    <source>
        <dbReference type="EMBL" id="QDA31793.1"/>
    </source>
</evidence>
<reference evidence="9 10" key="1">
    <citation type="submission" date="2019-06" db="EMBL/GenBank/DDBJ databases">
        <title>Thermococcus indicus sp. nov., a Fe(III)-reducing hyperthermophilic archaeon isolated from the Onnuri vent field of the Central Indian Ocean ridge.</title>
        <authorList>
            <person name="Lim J.K."/>
            <person name="Kim Y.J."/>
            <person name="Kwon K.K."/>
        </authorList>
    </citation>
    <scope>NUCLEOTIDE SEQUENCE [LARGE SCALE GENOMIC DNA]</scope>
    <source>
        <strain evidence="9 10">IOH1</strain>
    </source>
</reference>
<comment type="similarity">
    <text evidence="7">Belongs to the radical SAM superfamily. Anaerobic sulfatase-maturating enzyme family.</text>
</comment>
<dbReference type="SFLD" id="SFLDG01386">
    <property type="entry name" value="main_SPASM_domain-containing"/>
    <property type="match status" value="1"/>
</dbReference>
<dbReference type="Pfam" id="PF04055">
    <property type="entry name" value="Radical_SAM"/>
    <property type="match status" value="1"/>
</dbReference>
<dbReference type="EMBL" id="CP040846">
    <property type="protein sequence ID" value="QDA31793.1"/>
    <property type="molecule type" value="Genomic_DNA"/>
</dbReference>
<dbReference type="SFLD" id="SFLDG01384">
    <property type="entry name" value="thioether_bond_formation_requi"/>
    <property type="match status" value="1"/>
</dbReference>
<evidence type="ECO:0000259" key="8">
    <source>
        <dbReference type="PROSITE" id="PS51918"/>
    </source>
</evidence>
<keyword evidence="10" id="KW-1185">Reference proteome</keyword>
<evidence type="ECO:0000256" key="5">
    <source>
        <dbReference type="ARBA" id="ARBA00023004"/>
    </source>
</evidence>
<dbReference type="Gene3D" id="3.20.20.70">
    <property type="entry name" value="Aldolase class I"/>
    <property type="match status" value="1"/>
</dbReference>
<sequence length="503" mass="58139">MSQFIRSFTFFRTNSGNEYLFDDITGVVLQIPAEISSRIKHILFDSTTPAEALIKVYKEAPEENNYARIYKILETLISNFGAFYRLPMKISTSEIEEGILQYMILRDGLYELLLEVTDNCNFRCRYCVFGGNYKDFRTHGYSFMTLETAIKAIDLYFEYLTEGALLNPMREPTIAFYGGEPLLNFKLIEKCVEYVNQTYSDEFAPRYTITTNASLITKKIAEFLVKNDFDVFISLDGPQEEHNRNRVLANGRGTFDLVIRGISNLKNAQRKHDGSNKEYFALITYDPKSNLYDITKFFGEESPIKPIFANPVRSMGTTYYLPFTEEDYMNHEKMLRELFKKFLNDSRNGHKSAFSEILFGGPGSLMFYRNMLSRKNPTAIFTSTCIPGFKWYVTTGGKIQVCERAPYSTIIRDVNKGLDFSAIKTLIQRYFKLIVDKCNYCGLAHSCARCFAYMDSEDCTLFKRWVIDGLKTAFTIYENNPEYFEKRLSVLKEKGGIYAVEIL</sequence>
<dbReference type="OrthoDB" id="30736at2157"/>
<keyword evidence="3" id="KW-0949">S-adenosyl-L-methionine</keyword>
<evidence type="ECO:0000256" key="7">
    <source>
        <dbReference type="ARBA" id="ARBA00023601"/>
    </source>
</evidence>
<keyword evidence="5" id="KW-0408">Iron</keyword>
<keyword evidence="2" id="KW-0004">4Fe-4S</keyword>
<dbReference type="SFLD" id="SFLDG01067">
    <property type="entry name" value="SPASM/twitch_domain_containing"/>
    <property type="match status" value="1"/>
</dbReference>
<keyword evidence="6" id="KW-0411">Iron-sulfur</keyword>
<dbReference type="InterPro" id="IPR007197">
    <property type="entry name" value="rSAM"/>
</dbReference>
<dbReference type="InterPro" id="IPR000385">
    <property type="entry name" value="MoaA_NifB_PqqE_Fe-S-bd_CS"/>
</dbReference>
<dbReference type="PANTHER" id="PTHR43273:SF3">
    <property type="entry name" value="ANAEROBIC SULFATASE-MATURATING ENZYME HOMOLOG ASLB-RELATED"/>
    <property type="match status" value="1"/>
</dbReference>
<protein>
    <submittedName>
        <fullName evidence="9">Radical SAM protein</fullName>
    </submittedName>
</protein>
<dbReference type="InterPro" id="IPR023867">
    <property type="entry name" value="Sulphatase_maturase_rSAM"/>
</dbReference>
<feature type="domain" description="Radical SAM core" evidence="8">
    <location>
        <begin position="106"/>
        <end position="348"/>
    </location>
</feature>
<proteinExistence type="inferred from homology"/>
<dbReference type="GO" id="GO:0016491">
    <property type="term" value="F:oxidoreductase activity"/>
    <property type="evidence" value="ECO:0007669"/>
    <property type="project" value="InterPro"/>
</dbReference>
<evidence type="ECO:0000313" key="10">
    <source>
        <dbReference type="Proteomes" id="UP000306007"/>
    </source>
</evidence>
<comment type="cofactor">
    <cofactor evidence="1">
        <name>[4Fe-4S] cluster</name>
        <dbReference type="ChEBI" id="CHEBI:49883"/>
    </cofactor>
</comment>
<dbReference type="InterPro" id="IPR013785">
    <property type="entry name" value="Aldolase_TIM"/>
</dbReference>
<dbReference type="SFLD" id="SFLDS00029">
    <property type="entry name" value="Radical_SAM"/>
    <property type="match status" value="1"/>
</dbReference>
<evidence type="ECO:0000256" key="2">
    <source>
        <dbReference type="ARBA" id="ARBA00022485"/>
    </source>
</evidence>
<gene>
    <name evidence="9" type="ORF">FH039_09545</name>
</gene>
<dbReference type="SUPFAM" id="SSF102114">
    <property type="entry name" value="Radical SAM enzymes"/>
    <property type="match status" value="1"/>
</dbReference>
<organism evidence="9 10">
    <name type="scientific">Thermococcus indicus</name>
    <dbReference type="NCBI Taxonomy" id="2586643"/>
    <lineage>
        <taxon>Archaea</taxon>
        <taxon>Methanobacteriati</taxon>
        <taxon>Methanobacteriota</taxon>
        <taxon>Thermococci</taxon>
        <taxon>Thermococcales</taxon>
        <taxon>Thermococcaceae</taxon>
        <taxon>Thermococcus</taxon>
    </lineage>
</organism>
<keyword evidence="4" id="KW-0479">Metal-binding</keyword>